<organism evidence="2 3">
    <name type="scientific">Myxococcus stipitatus (strain DSM 14675 / JCM 12634 / Mx s8)</name>
    <dbReference type="NCBI Taxonomy" id="1278073"/>
    <lineage>
        <taxon>Bacteria</taxon>
        <taxon>Pseudomonadati</taxon>
        <taxon>Myxococcota</taxon>
        <taxon>Myxococcia</taxon>
        <taxon>Myxococcales</taxon>
        <taxon>Cystobacterineae</taxon>
        <taxon>Myxococcaceae</taxon>
        <taxon>Myxococcus</taxon>
    </lineage>
</organism>
<evidence type="ECO:0000313" key="2">
    <source>
        <dbReference type="EMBL" id="AGC43862.1"/>
    </source>
</evidence>
<feature type="region of interest" description="Disordered" evidence="1">
    <location>
        <begin position="20"/>
        <end position="46"/>
    </location>
</feature>
<proteinExistence type="predicted"/>
<dbReference type="EMBL" id="CP004025">
    <property type="protein sequence ID" value="AGC43862.1"/>
    <property type="molecule type" value="Genomic_DNA"/>
</dbReference>
<evidence type="ECO:0000256" key="1">
    <source>
        <dbReference type="SAM" id="MobiDB-lite"/>
    </source>
</evidence>
<evidence type="ECO:0008006" key="4">
    <source>
        <dbReference type="Google" id="ProtNLM"/>
    </source>
</evidence>
<name>L7U8H5_MYXSD</name>
<reference evidence="2 3" key="1">
    <citation type="journal article" date="2013" name="Genome Announc.">
        <title>Complete genome sequence of Myxococcus stipitatus strain DSM 14675, a fruiting myxobacterium.</title>
        <authorList>
            <person name="Huntley S."/>
            <person name="Kneip S."/>
            <person name="Treuner-Lange A."/>
            <person name="Sogaard-Andersen L."/>
        </authorList>
    </citation>
    <scope>NUCLEOTIDE SEQUENCE [LARGE SCALE GENOMIC DNA]</scope>
    <source>
        <strain evidence="3">DSM 14675 / JCM 12634 / Mx s8</strain>
    </source>
</reference>
<dbReference type="PROSITE" id="PS51257">
    <property type="entry name" value="PROKAR_LIPOPROTEIN"/>
    <property type="match status" value="1"/>
</dbReference>
<dbReference type="Proteomes" id="UP000011131">
    <property type="component" value="Chromosome"/>
</dbReference>
<gene>
    <name evidence="2" type="ordered locus">MYSTI_02546</name>
</gene>
<sequence length="104" mass="10764">MRSLVRVTVLGLVFLAVGCGENSPEPAAEPPPSMHEAALEESMPSEAELAAARTAAVVTAVPVNYVIDPSTTVELTVTSGEEQAEPAASLQTPETPGAVRRPLK</sequence>
<evidence type="ECO:0000313" key="3">
    <source>
        <dbReference type="Proteomes" id="UP000011131"/>
    </source>
</evidence>
<dbReference type="HOGENOM" id="CLU_2247121_0_0_7"/>
<dbReference type="KEGG" id="msd:MYSTI_02546"/>
<keyword evidence="3" id="KW-1185">Reference proteome</keyword>
<protein>
    <recommendedName>
        <fullName evidence="4">Lipoprotein</fullName>
    </recommendedName>
</protein>
<dbReference type="AlphaFoldDB" id="L7U8H5"/>
<accession>L7U8H5</accession>
<dbReference type="STRING" id="1278073.MYSTI_02546"/>
<dbReference type="PATRIC" id="fig|1278073.3.peg.2584"/>
<feature type="region of interest" description="Disordered" evidence="1">
    <location>
        <begin position="76"/>
        <end position="104"/>
    </location>
</feature>